<organism evidence="6 7">
    <name type="scientific">Methanococcoides seepicolus</name>
    <dbReference type="NCBI Taxonomy" id="2828780"/>
    <lineage>
        <taxon>Archaea</taxon>
        <taxon>Methanobacteriati</taxon>
        <taxon>Methanobacteriota</taxon>
        <taxon>Stenosarchaea group</taxon>
        <taxon>Methanomicrobia</taxon>
        <taxon>Methanosarcinales</taxon>
        <taxon>Methanosarcinaceae</taxon>
        <taxon>Methanococcoides</taxon>
    </lineage>
</organism>
<comment type="catalytic activity">
    <reaction evidence="1">
        <text>ATP + protein L-histidine = ADP + protein N-phospho-L-histidine.</text>
        <dbReference type="EC" id="2.7.13.3"/>
    </reaction>
</comment>
<dbReference type="EC" id="2.7.13.3" evidence="2"/>
<dbReference type="Pfam" id="PF02518">
    <property type="entry name" value="HATPase_c"/>
    <property type="match status" value="1"/>
</dbReference>
<dbReference type="PROSITE" id="PS50109">
    <property type="entry name" value="HIS_KIN"/>
    <property type="match status" value="1"/>
</dbReference>
<proteinExistence type="predicted"/>
<dbReference type="SMART" id="SM00387">
    <property type="entry name" value="HATPase_c"/>
    <property type="match status" value="1"/>
</dbReference>
<dbReference type="PANTHER" id="PTHR43047:SF72">
    <property type="entry name" value="OSMOSENSING HISTIDINE PROTEIN KINASE SLN1"/>
    <property type="match status" value="1"/>
</dbReference>
<evidence type="ECO:0000313" key="7">
    <source>
        <dbReference type="Proteomes" id="UP001056766"/>
    </source>
</evidence>
<name>A0A9E4ZJN6_9EURY</name>
<dbReference type="InterPro" id="IPR005467">
    <property type="entry name" value="His_kinase_dom"/>
</dbReference>
<comment type="caution">
    <text evidence="6">The sequence shown here is derived from an EMBL/GenBank/DDBJ whole genome shotgun (WGS) entry which is preliminary data.</text>
</comment>
<accession>A0A9E4ZJN6</accession>
<dbReference type="InterPro" id="IPR004358">
    <property type="entry name" value="Sig_transdc_His_kin-like_C"/>
</dbReference>
<dbReference type="InterPro" id="IPR036890">
    <property type="entry name" value="HATPase_C_sf"/>
</dbReference>
<keyword evidence="4" id="KW-0418">Kinase</keyword>
<evidence type="ECO:0000256" key="4">
    <source>
        <dbReference type="ARBA" id="ARBA00022777"/>
    </source>
</evidence>
<dbReference type="PANTHER" id="PTHR43047">
    <property type="entry name" value="TWO-COMPONENT HISTIDINE PROTEIN KINASE"/>
    <property type="match status" value="1"/>
</dbReference>
<gene>
    <name evidence="6" type="ORF">KDK67_13070</name>
</gene>
<dbReference type="AlphaFoldDB" id="A0A9E4ZJN6"/>
<dbReference type="Gene3D" id="3.30.565.10">
    <property type="entry name" value="Histidine kinase-like ATPase, C-terminal domain"/>
    <property type="match status" value="1"/>
</dbReference>
<dbReference type="EMBL" id="JAGSOI010000088">
    <property type="protein sequence ID" value="MCM1987893.1"/>
    <property type="molecule type" value="Genomic_DNA"/>
</dbReference>
<dbReference type="GO" id="GO:0000155">
    <property type="term" value="F:phosphorelay sensor kinase activity"/>
    <property type="evidence" value="ECO:0007669"/>
    <property type="project" value="TreeGrafter"/>
</dbReference>
<reference evidence="6" key="1">
    <citation type="journal article" date="2021" name="mSystems">
        <title>Bacteria and Archaea Synergistically Convert Glycine Betaine to Biogenic Methane in the Formosa Cold Seep of the South China Sea.</title>
        <authorList>
            <person name="Li L."/>
            <person name="Zhang W."/>
            <person name="Zhang S."/>
            <person name="Song L."/>
            <person name="Sun Q."/>
            <person name="Zhang H."/>
            <person name="Xiang H."/>
            <person name="Dong X."/>
        </authorList>
    </citation>
    <scope>NUCLEOTIDE SEQUENCE</scope>
    <source>
        <strain evidence="6">LLY</strain>
    </source>
</reference>
<keyword evidence="7" id="KW-1185">Reference proteome</keyword>
<sequence>MMEISVSDSGIGIPKNRHDEIFESFKQADPSITKKYGGTGLGLTLVKQYVEMHGGNIWVDSEEGAGSTFTFAIPSYSDFQ</sequence>
<dbReference type="RefSeq" id="WP_250869267.1">
    <property type="nucleotide sequence ID" value="NZ_JAGSOI010000088.1"/>
</dbReference>
<dbReference type="Proteomes" id="UP001056766">
    <property type="component" value="Unassembled WGS sequence"/>
</dbReference>
<feature type="domain" description="Histidine kinase" evidence="5">
    <location>
        <begin position="1"/>
        <end position="77"/>
    </location>
</feature>
<keyword evidence="3" id="KW-0808">Transferase</keyword>
<dbReference type="PRINTS" id="PR00344">
    <property type="entry name" value="BCTRLSENSOR"/>
</dbReference>
<evidence type="ECO:0000256" key="3">
    <source>
        <dbReference type="ARBA" id="ARBA00022679"/>
    </source>
</evidence>
<dbReference type="InterPro" id="IPR003594">
    <property type="entry name" value="HATPase_dom"/>
</dbReference>
<evidence type="ECO:0000256" key="1">
    <source>
        <dbReference type="ARBA" id="ARBA00000085"/>
    </source>
</evidence>
<evidence type="ECO:0000259" key="5">
    <source>
        <dbReference type="PROSITE" id="PS50109"/>
    </source>
</evidence>
<evidence type="ECO:0000313" key="6">
    <source>
        <dbReference type="EMBL" id="MCM1987893.1"/>
    </source>
</evidence>
<protein>
    <recommendedName>
        <fullName evidence="2">histidine kinase</fullName>
        <ecNumber evidence="2">2.7.13.3</ecNumber>
    </recommendedName>
</protein>
<dbReference type="GO" id="GO:0005886">
    <property type="term" value="C:plasma membrane"/>
    <property type="evidence" value="ECO:0007669"/>
    <property type="project" value="TreeGrafter"/>
</dbReference>
<reference evidence="6" key="2">
    <citation type="submission" date="2021-04" db="EMBL/GenBank/DDBJ databases">
        <authorList>
            <person name="Dong X."/>
        </authorList>
    </citation>
    <scope>NUCLEOTIDE SEQUENCE</scope>
    <source>
        <strain evidence="6">LLY</strain>
    </source>
</reference>
<dbReference type="SUPFAM" id="SSF55874">
    <property type="entry name" value="ATPase domain of HSP90 chaperone/DNA topoisomerase II/histidine kinase"/>
    <property type="match status" value="1"/>
</dbReference>
<evidence type="ECO:0000256" key="2">
    <source>
        <dbReference type="ARBA" id="ARBA00012438"/>
    </source>
</evidence>
<dbReference type="GO" id="GO:0009927">
    <property type="term" value="F:histidine phosphotransfer kinase activity"/>
    <property type="evidence" value="ECO:0007669"/>
    <property type="project" value="TreeGrafter"/>
</dbReference>